<dbReference type="GO" id="GO:0016757">
    <property type="term" value="F:glycosyltransferase activity"/>
    <property type="evidence" value="ECO:0007669"/>
    <property type="project" value="UniProtKB-KW"/>
</dbReference>
<dbReference type="InterPro" id="IPR001173">
    <property type="entry name" value="Glyco_trans_2-like"/>
</dbReference>
<dbReference type="PANTHER" id="PTHR22916:SF51">
    <property type="entry name" value="GLYCOSYLTRANSFERASE EPSH-RELATED"/>
    <property type="match status" value="1"/>
</dbReference>
<dbReference type="Proteomes" id="UP000246114">
    <property type="component" value="Unassembled WGS sequence"/>
</dbReference>
<protein>
    <submittedName>
        <fullName evidence="4">Glycosyl transferase family 2</fullName>
    </submittedName>
</protein>
<organism evidence="4 5">
    <name type="scientific">Clostridium cadaveris</name>
    <dbReference type="NCBI Taxonomy" id="1529"/>
    <lineage>
        <taxon>Bacteria</taxon>
        <taxon>Bacillati</taxon>
        <taxon>Bacillota</taxon>
        <taxon>Clostridia</taxon>
        <taxon>Eubacteriales</taxon>
        <taxon>Clostridiaceae</taxon>
        <taxon>Clostridium</taxon>
    </lineage>
</organism>
<evidence type="ECO:0000259" key="3">
    <source>
        <dbReference type="Pfam" id="PF00535"/>
    </source>
</evidence>
<reference evidence="4 5" key="1">
    <citation type="submission" date="2018-03" db="EMBL/GenBank/DDBJ databases">
        <title>The uncultured portion of the human microbiome is neutrally assembled.</title>
        <authorList>
            <person name="Jeraldo P."/>
            <person name="Boardman L."/>
            <person name="White B.A."/>
            <person name="Nelson H."/>
            <person name="Goldenfeld N."/>
            <person name="Chia N."/>
        </authorList>
    </citation>
    <scope>NUCLEOTIDE SEQUENCE [LARGE SCALE GENOMIC DNA]</scope>
    <source>
        <strain evidence="4">CIM:MAG 903</strain>
    </source>
</reference>
<keyword evidence="1" id="KW-0328">Glycosyltransferase</keyword>
<evidence type="ECO:0000313" key="5">
    <source>
        <dbReference type="Proteomes" id="UP000246114"/>
    </source>
</evidence>
<proteinExistence type="predicted"/>
<gene>
    <name evidence="4" type="ORF">DBY38_00180</name>
</gene>
<dbReference type="Gene3D" id="3.90.550.10">
    <property type="entry name" value="Spore Coat Polysaccharide Biosynthesis Protein SpsA, Chain A"/>
    <property type="match status" value="1"/>
</dbReference>
<evidence type="ECO:0000313" key="4">
    <source>
        <dbReference type="EMBL" id="PWL55890.1"/>
    </source>
</evidence>
<dbReference type="Pfam" id="PF00535">
    <property type="entry name" value="Glycos_transf_2"/>
    <property type="match status" value="1"/>
</dbReference>
<evidence type="ECO:0000256" key="1">
    <source>
        <dbReference type="ARBA" id="ARBA00022676"/>
    </source>
</evidence>
<feature type="domain" description="Glycosyltransferase 2-like" evidence="3">
    <location>
        <begin position="5"/>
        <end position="167"/>
    </location>
</feature>
<dbReference type="AlphaFoldDB" id="A0A316MTW6"/>
<sequence>MDLITVIVPVFNVEEYLPKCIESIVGQTYSELEIILVDDGSSDNSYQICKEYAGRDGRIKVIHKDNGGLSDARNRGIREASGDYVGFIDADDYIEKNMYEVLLNSIKEYKADIASCGRWVENGLNKKELFTINKKVIMNTEEALKYYLTRQLVDPSACDKLFKKTLFNDTKFPIGRIHEDIFIMDEIISKCNIFIHVGVPLYHYINRSGSITKKTFTNKNLDYIDAHDRIMNRYKKSKLLRVYAESYYFEGYITFIDKMIISNIDTQMEEKLLEYKNFIRKKFLNIAFNMKLTYKKKAKAFLISYFWGYYKRRYLKLK</sequence>
<dbReference type="SUPFAM" id="SSF53448">
    <property type="entry name" value="Nucleotide-diphospho-sugar transferases"/>
    <property type="match status" value="1"/>
</dbReference>
<accession>A0A316MTW6</accession>
<comment type="caution">
    <text evidence="4">The sequence shown here is derived from an EMBL/GenBank/DDBJ whole genome shotgun (WGS) entry which is preliminary data.</text>
</comment>
<keyword evidence="2 4" id="KW-0808">Transferase</keyword>
<evidence type="ECO:0000256" key="2">
    <source>
        <dbReference type="ARBA" id="ARBA00022679"/>
    </source>
</evidence>
<dbReference type="InterPro" id="IPR029044">
    <property type="entry name" value="Nucleotide-diphossugar_trans"/>
</dbReference>
<name>A0A316MTW6_9CLOT</name>
<dbReference type="CDD" id="cd00761">
    <property type="entry name" value="Glyco_tranf_GTA_type"/>
    <property type="match status" value="1"/>
</dbReference>
<dbReference type="PANTHER" id="PTHR22916">
    <property type="entry name" value="GLYCOSYLTRANSFERASE"/>
    <property type="match status" value="1"/>
</dbReference>
<dbReference type="EMBL" id="QAMZ01000002">
    <property type="protein sequence ID" value="PWL55890.1"/>
    <property type="molecule type" value="Genomic_DNA"/>
</dbReference>